<feature type="non-terminal residue" evidence="2">
    <location>
        <position position="1"/>
    </location>
</feature>
<accession>A0A2W5IAY8</accession>
<organism evidence="2 3">
    <name type="scientific">Lawsonella clevelandensis</name>
    <dbReference type="NCBI Taxonomy" id="1528099"/>
    <lineage>
        <taxon>Bacteria</taxon>
        <taxon>Bacillati</taxon>
        <taxon>Actinomycetota</taxon>
        <taxon>Actinomycetes</taxon>
        <taxon>Mycobacteriales</taxon>
        <taxon>Lawsonellaceae</taxon>
        <taxon>Lawsonella</taxon>
    </lineage>
</organism>
<name>A0A2W5IAY8_9ACTN</name>
<comment type="caution">
    <text evidence="2">The sequence shown here is derived from an EMBL/GenBank/DDBJ whole genome shotgun (WGS) entry which is preliminary data.</text>
</comment>
<reference evidence="2 3" key="1">
    <citation type="submission" date="2017-08" db="EMBL/GenBank/DDBJ databases">
        <title>Infants hospitalized years apart are colonized by the same room-sourced microbial strains.</title>
        <authorList>
            <person name="Brooks B."/>
            <person name="Olm M.R."/>
            <person name="Firek B.A."/>
            <person name="Baker R."/>
            <person name="Thomas B.C."/>
            <person name="Morowitz M.J."/>
            <person name="Banfield J.F."/>
        </authorList>
    </citation>
    <scope>NUCLEOTIDE SEQUENCE [LARGE SCALE GENOMIC DNA]</scope>
    <source>
        <strain evidence="2">S2_006_000_R1_57</strain>
    </source>
</reference>
<evidence type="ECO:0000256" key="1">
    <source>
        <dbReference type="SAM" id="MobiDB-lite"/>
    </source>
</evidence>
<evidence type="ECO:0000313" key="2">
    <source>
        <dbReference type="EMBL" id="PZP88880.1"/>
    </source>
</evidence>
<feature type="region of interest" description="Disordered" evidence="1">
    <location>
        <begin position="75"/>
        <end position="103"/>
    </location>
</feature>
<dbReference type="AlphaFoldDB" id="A0A2W5IAY8"/>
<evidence type="ECO:0000313" key="3">
    <source>
        <dbReference type="Proteomes" id="UP000248606"/>
    </source>
</evidence>
<sequence length="103" mass="11568">VTAALPPTRNESFPNLVISLAVLSATLMIPSTEPDDKNRTQTPRTGLNTHQTLNIELVTKYRVRDTTQLMRVGRNWGTTELSEETRNGKNRKIEENSTTELTS</sequence>
<gene>
    <name evidence="2" type="ORF">DI579_04610</name>
</gene>
<dbReference type="Proteomes" id="UP000248606">
    <property type="component" value="Unassembled WGS sequence"/>
</dbReference>
<protein>
    <submittedName>
        <fullName evidence="2">Uncharacterized protein</fullName>
    </submittedName>
</protein>
<proteinExistence type="predicted"/>
<dbReference type="EMBL" id="QFOZ01000005">
    <property type="protein sequence ID" value="PZP88880.1"/>
    <property type="molecule type" value="Genomic_DNA"/>
</dbReference>
<feature type="compositionally biased region" description="Basic and acidic residues" evidence="1">
    <location>
        <begin position="83"/>
        <end position="95"/>
    </location>
</feature>